<dbReference type="PANTHER" id="PTHR21624:SF1">
    <property type="entry name" value="ALKYLGLYCEROL MONOOXYGENASE"/>
    <property type="match status" value="1"/>
</dbReference>
<evidence type="ECO:0000313" key="10">
    <source>
        <dbReference type="EMBL" id="ART74264.1"/>
    </source>
</evidence>
<evidence type="ECO:0000256" key="2">
    <source>
        <dbReference type="ARBA" id="ARBA00022692"/>
    </source>
</evidence>
<feature type="transmembrane region" description="Helical" evidence="8">
    <location>
        <begin position="54"/>
        <end position="77"/>
    </location>
</feature>
<dbReference type="Pfam" id="PF04116">
    <property type="entry name" value="FA_hydroxylase"/>
    <property type="match status" value="1"/>
</dbReference>
<dbReference type="GO" id="GO:0006643">
    <property type="term" value="P:membrane lipid metabolic process"/>
    <property type="evidence" value="ECO:0007669"/>
    <property type="project" value="TreeGrafter"/>
</dbReference>
<dbReference type="InterPro" id="IPR006694">
    <property type="entry name" value="Fatty_acid_hydroxylase"/>
</dbReference>
<dbReference type="GO" id="GO:0012505">
    <property type="term" value="C:endomembrane system"/>
    <property type="evidence" value="ECO:0007669"/>
    <property type="project" value="UniProtKB-SubCell"/>
</dbReference>
<evidence type="ECO:0000256" key="4">
    <source>
        <dbReference type="ARBA" id="ARBA00023002"/>
    </source>
</evidence>
<accession>A0A1Y0CGT3</accession>
<evidence type="ECO:0000256" key="8">
    <source>
        <dbReference type="SAM" id="Phobius"/>
    </source>
</evidence>
<keyword evidence="5" id="KW-0443">Lipid metabolism</keyword>
<dbReference type="KEGG" id="mdx:BTO20_37110"/>
<dbReference type="GO" id="GO:0050479">
    <property type="term" value="F:glyceryl-ether monooxygenase activity"/>
    <property type="evidence" value="ECO:0007669"/>
    <property type="project" value="TreeGrafter"/>
</dbReference>
<evidence type="ECO:0000313" key="11">
    <source>
        <dbReference type="Proteomes" id="UP000195331"/>
    </source>
</evidence>
<reference evidence="10 11" key="1">
    <citation type="submission" date="2017-04" db="EMBL/GenBank/DDBJ databases">
        <title>Whole Genome Sequence of 1,4-Dioxane Degrading Bacterium Mycobacterium dioxanotrophicus PH-06.</title>
        <authorList>
            <person name="He Y."/>
        </authorList>
    </citation>
    <scope>NUCLEOTIDE SEQUENCE [LARGE SCALE GENOMIC DNA]</scope>
    <source>
        <strain evidence="10 11">PH-06</strain>
        <plasmid evidence="10 11">unnamed1</plasmid>
    </source>
</reference>
<name>A0A1Y0CGT3_9MYCO</name>
<keyword evidence="6 8" id="KW-0472">Membrane</keyword>
<proteinExistence type="predicted"/>
<comment type="subcellular location">
    <subcellularLocation>
        <location evidence="1">Endomembrane system</location>
        <topology evidence="1">Multi-pass membrane protein</topology>
    </subcellularLocation>
</comment>
<evidence type="ECO:0000256" key="7">
    <source>
        <dbReference type="SAM" id="MobiDB-lite"/>
    </source>
</evidence>
<protein>
    <submittedName>
        <fullName evidence="10">C-5 sterol desaturase</fullName>
    </submittedName>
</protein>
<keyword evidence="4" id="KW-0560">Oxidoreductase</keyword>
<geneLocation type="plasmid" evidence="10 11">
    <name>unnamed1</name>
</geneLocation>
<dbReference type="PANTHER" id="PTHR21624">
    <property type="entry name" value="STEROL DESATURASE-RELATED PROTEIN"/>
    <property type="match status" value="1"/>
</dbReference>
<sequence>MLSQMWQPLNMPVLYAAPVFLAFIAVEAAAVKAHNREHVTGYLRKDTQTSLRMGLGSIVSSLLFKLSTLLVFVFLWTYAAPWHVPTNTWWSWLLLMVVVDFAWYWNHRFSHRVRIGWAGHQAHHSSQYFNLTTALRQKWNPWSEAIFWAPLPLLGFAPWSIYSAFMFNLIYQFFIHTELVRKLPRAVEFVLNTPSHHRVHHGSDPEYLDKNYGGILIIWDRAFGSFQEELHRPAYGLTKPVNTYNLFKLQYGEYANMVADVRCAKGLRNKLGYIFGPPGWQPERPRAVENPRARNRADTVRTRLVRTAGRTAAAPSTPSRFRTAASHDFGPAPSGGQCKPSRLAEEILVCPTTTEQRRDVIATDVDR</sequence>
<dbReference type="GO" id="GO:0005506">
    <property type="term" value="F:iron ion binding"/>
    <property type="evidence" value="ECO:0007669"/>
    <property type="project" value="InterPro"/>
</dbReference>
<keyword evidence="2 8" id="KW-0812">Transmembrane</keyword>
<feature type="region of interest" description="Disordered" evidence="7">
    <location>
        <begin position="310"/>
        <end position="340"/>
    </location>
</feature>
<organism evidence="10 11">
    <name type="scientific">Mycobacterium dioxanotrophicus</name>
    <dbReference type="NCBI Taxonomy" id="482462"/>
    <lineage>
        <taxon>Bacteria</taxon>
        <taxon>Bacillati</taxon>
        <taxon>Actinomycetota</taxon>
        <taxon>Actinomycetes</taxon>
        <taxon>Mycobacteriales</taxon>
        <taxon>Mycobacteriaceae</taxon>
        <taxon>Mycobacterium</taxon>
    </lineage>
</organism>
<keyword evidence="3 8" id="KW-1133">Transmembrane helix</keyword>
<feature type="domain" description="Fatty acid hydroxylase" evidence="9">
    <location>
        <begin position="92"/>
        <end position="225"/>
    </location>
</feature>
<keyword evidence="11" id="KW-1185">Reference proteome</keyword>
<evidence type="ECO:0000256" key="1">
    <source>
        <dbReference type="ARBA" id="ARBA00004127"/>
    </source>
</evidence>
<dbReference type="GO" id="GO:0016020">
    <property type="term" value="C:membrane"/>
    <property type="evidence" value="ECO:0007669"/>
    <property type="project" value="GOC"/>
</dbReference>
<feature type="transmembrane region" description="Helical" evidence="8">
    <location>
        <begin position="145"/>
        <end position="171"/>
    </location>
</feature>
<dbReference type="EMBL" id="CP020810">
    <property type="protein sequence ID" value="ART74264.1"/>
    <property type="molecule type" value="Genomic_DNA"/>
</dbReference>
<dbReference type="AlphaFoldDB" id="A0A1Y0CGT3"/>
<feature type="transmembrane region" description="Helical" evidence="8">
    <location>
        <begin position="89"/>
        <end position="105"/>
    </location>
</feature>
<dbReference type="InterPro" id="IPR051689">
    <property type="entry name" value="Sterol_desaturase/TMEM195"/>
</dbReference>
<keyword evidence="10" id="KW-0614">Plasmid</keyword>
<gene>
    <name evidence="10" type="ORF">BTO20_37110</name>
</gene>
<evidence type="ECO:0000256" key="3">
    <source>
        <dbReference type="ARBA" id="ARBA00022989"/>
    </source>
</evidence>
<dbReference type="OrthoDB" id="9770329at2"/>
<evidence type="ECO:0000256" key="5">
    <source>
        <dbReference type="ARBA" id="ARBA00023098"/>
    </source>
</evidence>
<dbReference type="Proteomes" id="UP000195331">
    <property type="component" value="Plasmid unnamed1"/>
</dbReference>
<evidence type="ECO:0000259" key="9">
    <source>
        <dbReference type="Pfam" id="PF04116"/>
    </source>
</evidence>
<evidence type="ECO:0000256" key="6">
    <source>
        <dbReference type="ARBA" id="ARBA00023136"/>
    </source>
</evidence>
<feature type="transmembrane region" description="Helical" evidence="8">
    <location>
        <begin position="12"/>
        <end position="33"/>
    </location>
</feature>
<dbReference type="GO" id="GO:0008610">
    <property type="term" value="P:lipid biosynthetic process"/>
    <property type="evidence" value="ECO:0007669"/>
    <property type="project" value="InterPro"/>
</dbReference>